<dbReference type="Pfam" id="PF04230">
    <property type="entry name" value="PS_pyruv_trans"/>
    <property type="match status" value="1"/>
</dbReference>
<dbReference type="STRING" id="416873.SAMN04487951_11939"/>
<dbReference type="OrthoDB" id="9803627at2"/>
<dbReference type="Proteomes" id="UP000199677">
    <property type="component" value="Unassembled WGS sequence"/>
</dbReference>
<organism evidence="2 3">
    <name type="scientific">Vreelandella arcis</name>
    <dbReference type="NCBI Taxonomy" id="416873"/>
    <lineage>
        <taxon>Bacteria</taxon>
        <taxon>Pseudomonadati</taxon>
        <taxon>Pseudomonadota</taxon>
        <taxon>Gammaproteobacteria</taxon>
        <taxon>Oceanospirillales</taxon>
        <taxon>Halomonadaceae</taxon>
        <taxon>Vreelandella</taxon>
    </lineage>
</organism>
<evidence type="ECO:0000313" key="3">
    <source>
        <dbReference type="Proteomes" id="UP000199677"/>
    </source>
</evidence>
<keyword evidence="2" id="KW-0808">Transferase</keyword>
<dbReference type="RefSeq" id="WP_089707869.1">
    <property type="nucleotide sequence ID" value="NZ_FNII01000019.1"/>
</dbReference>
<proteinExistence type="predicted"/>
<evidence type="ECO:0000259" key="1">
    <source>
        <dbReference type="Pfam" id="PF04230"/>
    </source>
</evidence>
<dbReference type="InterPro" id="IPR007345">
    <property type="entry name" value="Polysacch_pyruvyl_Trfase"/>
</dbReference>
<dbReference type="EMBL" id="FNII01000019">
    <property type="protein sequence ID" value="SDO28955.1"/>
    <property type="molecule type" value="Genomic_DNA"/>
</dbReference>
<gene>
    <name evidence="2" type="ORF">SAMN04487951_11939</name>
</gene>
<name>A0A1H0IC62_9GAMM</name>
<dbReference type="AlphaFoldDB" id="A0A1H0IC62"/>
<dbReference type="GO" id="GO:0016740">
    <property type="term" value="F:transferase activity"/>
    <property type="evidence" value="ECO:0007669"/>
    <property type="project" value="UniProtKB-KW"/>
</dbReference>
<evidence type="ECO:0000313" key="2">
    <source>
        <dbReference type="EMBL" id="SDO28955.1"/>
    </source>
</evidence>
<sequence length="288" mass="32592">MNNLDRFKNKIIVSKTSRLCSDAVANFFLKEYISLVYFSEIKNVGDLVSPYLVEKITGKMVRRAQTSIFPRLLGVGSILGSGSFNSYIWGSGSIDGQFPKNELDPKKIFAVRGKRSLDLLKSKYELSARLPLGDPALLMPKFFKPKPNVKFTLGIIPHYVDFDKAKSLLEGCESDYTIIDVRQDPETFISKISECEFIISSSLHGLILADSYQIPNKWVQFSDLIVGGTWKFHDYYSVTDNYSPSALQICQVEDIINTVKNPNKVFQVSGFKYSLDNLHDSFPVNVFY</sequence>
<reference evidence="3" key="1">
    <citation type="submission" date="2016-10" db="EMBL/GenBank/DDBJ databases">
        <authorList>
            <person name="Varghese N."/>
            <person name="Submissions S."/>
        </authorList>
    </citation>
    <scope>NUCLEOTIDE SEQUENCE [LARGE SCALE GENOMIC DNA]</scope>
    <source>
        <strain evidence="3">CGMCC 1.6494</strain>
    </source>
</reference>
<feature type="domain" description="Polysaccharide pyruvyl transferase" evidence="1">
    <location>
        <begin position="106"/>
        <end position="215"/>
    </location>
</feature>
<keyword evidence="3" id="KW-1185">Reference proteome</keyword>
<protein>
    <submittedName>
        <fullName evidence="2">Polysaccharide pyruvyl transferase</fullName>
    </submittedName>
</protein>
<accession>A0A1H0IC62</accession>